<reference evidence="3 4" key="1">
    <citation type="submission" date="2019-03" db="EMBL/GenBank/DDBJ databases">
        <title>Tal1 in Xanthomonas translucens pv. cerealis Contributes to Virulence in Bacterial Leaf Streak of Wheat.</title>
        <authorList>
            <person name="Shah S.M.A."/>
            <person name="Haq F."/>
            <person name="Ma W."/>
            <person name="Xu X."/>
            <person name="Wang S."/>
            <person name="Xu Z."/>
            <person name="Zou L."/>
            <person name="Zhu B."/>
            <person name="Chen G."/>
        </authorList>
    </citation>
    <scope>NUCLEOTIDE SEQUENCE [LARGE SCALE GENOMIC DNA]</scope>
    <source>
        <strain evidence="3 4">01</strain>
    </source>
</reference>
<proteinExistence type="predicted"/>
<dbReference type="Proteomes" id="UP000319349">
    <property type="component" value="Chromosome"/>
</dbReference>
<feature type="transmembrane region" description="Helical" evidence="2">
    <location>
        <begin position="70"/>
        <end position="92"/>
    </location>
</feature>
<dbReference type="EMBL" id="CP038228">
    <property type="protein sequence ID" value="QDI05891.1"/>
    <property type="molecule type" value="Genomic_DNA"/>
</dbReference>
<evidence type="ECO:0000313" key="3">
    <source>
        <dbReference type="EMBL" id="QDI05891.1"/>
    </source>
</evidence>
<organism evidence="3 4">
    <name type="scientific">Xanthomonas cerealis pv. cerealis</name>
    <dbReference type="NCBI Taxonomy" id="152263"/>
    <lineage>
        <taxon>Bacteria</taxon>
        <taxon>Pseudomonadati</taxon>
        <taxon>Pseudomonadota</taxon>
        <taxon>Gammaproteobacteria</taxon>
        <taxon>Lysobacterales</taxon>
        <taxon>Lysobacteraceae</taxon>
        <taxon>Xanthomonas</taxon>
        <taxon>Xanthomonas translucens group</taxon>
        <taxon>Xanthomonas cerealis</taxon>
    </lineage>
</organism>
<evidence type="ECO:0000256" key="2">
    <source>
        <dbReference type="SAM" id="Phobius"/>
    </source>
</evidence>
<name>A0A514EIY8_9XANT</name>
<keyword evidence="4" id="KW-1185">Reference proteome</keyword>
<evidence type="ECO:0000256" key="1">
    <source>
        <dbReference type="SAM" id="MobiDB-lite"/>
    </source>
</evidence>
<keyword evidence="2" id="KW-1133">Transmembrane helix</keyword>
<keyword evidence="2" id="KW-0472">Membrane</keyword>
<gene>
    <name evidence="3" type="ORF">E4A48_11800</name>
</gene>
<sequence>MTTAAATPLHSANGAHADAPGSGAKAPVKAPAKALRARGAPATRSKVFQSPLSAGGTDSDLRRRAQRTQLATRVAAVGTIAAVAAVAALIACRRARR</sequence>
<evidence type="ECO:0000313" key="4">
    <source>
        <dbReference type="Proteomes" id="UP000319349"/>
    </source>
</evidence>
<keyword evidence="2" id="KW-0812">Transmembrane</keyword>
<feature type="compositionally biased region" description="Low complexity" evidence="1">
    <location>
        <begin position="19"/>
        <end position="34"/>
    </location>
</feature>
<accession>A0A514EIY8</accession>
<protein>
    <submittedName>
        <fullName evidence="3">Uncharacterized protein</fullName>
    </submittedName>
</protein>
<feature type="region of interest" description="Disordered" evidence="1">
    <location>
        <begin position="1"/>
        <end position="63"/>
    </location>
</feature>
<dbReference type="AlphaFoldDB" id="A0A514EIY8"/>